<dbReference type="EMBL" id="CM001167">
    <property type="protein sequence ID" value="EGJ70988.1"/>
    <property type="molecule type" value="Genomic_DNA"/>
</dbReference>
<dbReference type="Proteomes" id="UP000018439">
    <property type="component" value="Chromosome"/>
</dbReference>
<proteinExistence type="inferred from homology"/>
<dbReference type="PANTHER" id="PTHR10412">
    <property type="entry name" value="MANNOSYL-OLIGOSACCHARIDE GLUCOSIDASE"/>
    <property type="match status" value="1"/>
</dbReference>
<evidence type="ECO:0000313" key="5">
    <source>
        <dbReference type="EMBL" id="EGJ70988.1"/>
    </source>
</evidence>
<dbReference type="PROSITE" id="PS51257">
    <property type="entry name" value="PROKAR_LIPOPROTEIN"/>
    <property type="match status" value="1"/>
</dbReference>
<dbReference type="Gene3D" id="2.70.98.50">
    <property type="entry name" value="putative glycoside hydrolase family protein from bacillus halodurans"/>
    <property type="match status" value="1"/>
</dbReference>
<dbReference type="GO" id="GO:0006487">
    <property type="term" value="P:protein N-linked glycosylation"/>
    <property type="evidence" value="ECO:0007669"/>
    <property type="project" value="TreeGrafter"/>
</dbReference>
<dbReference type="InterPro" id="IPR012341">
    <property type="entry name" value="6hp_glycosidase-like_sf"/>
</dbReference>
<dbReference type="PANTHER" id="PTHR10412:SF11">
    <property type="entry name" value="MANNOSYL-OLIGOSACCHARIDE GLUCOSIDASE"/>
    <property type="match status" value="1"/>
</dbReference>
<dbReference type="InterPro" id="IPR004888">
    <property type="entry name" value="Glycoside_hydrolase_63"/>
</dbReference>
<dbReference type="InterPro" id="IPR008928">
    <property type="entry name" value="6-hairpin_glycosidase_sf"/>
</dbReference>
<evidence type="ECO:0000313" key="6">
    <source>
        <dbReference type="Proteomes" id="UP000018439"/>
    </source>
</evidence>
<organism evidence="5 6">
    <name type="scientific">Bacteroides coprosuis DSM 18011</name>
    <dbReference type="NCBI Taxonomy" id="679937"/>
    <lineage>
        <taxon>Bacteria</taxon>
        <taxon>Pseudomonadati</taxon>
        <taxon>Bacteroidota</taxon>
        <taxon>Bacteroidia</taxon>
        <taxon>Bacteroidales</taxon>
        <taxon>Bacteroidaceae</taxon>
        <taxon>Bacteroides</taxon>
    </lineage>
</organism>
<evidence type="ECO:0000256" key="2">
    <source>
        <dbReference type="ARBA" id="ARBA00022801"/>
    </source>
</evidence>
<evidence type="ECO:0000259" key="4">
    <source>
        <dbReference type="Pfam" id="PF22422"/>
    </source>
</evidence>
<keyword evidence="6" id="KW-1185">Reference proteome</keyword>
<dbReference type="Pfam" id="PF22422">
    <property type="entry name" value="MGH1-like_GH"/>
    <property type="match status" value="1"/>
</dbReference>
<dbReference type="AlphaFoldDB" id="F3ZT26"/>
<dbReference type="eggNOG" id="COG3408">
    <property type="taxonomic scope" value="Bacteria"/>
</dbReference>
<evidence type="ECO:0000256" key="1">
    <source>
        <dbReference type="ARBA" id="ARBA00010833"/>
    </source>
</evidence>
<dbReference type="Gene3D" id="1.50.10.10">
    <property type="match status" value="1"/>
</dbReference>
<evidence type="ECO:0000256" key="3">
    <source>
        <dbReference type="ARBA" id="ARBA00023295"/>
    </source>
</evidence>
<protein>
    <submittedName>
        <fullName evidence="5">Glycoside hydrolase family 37</fullName>
    </submittedName>
</protein>
<dbReference type="InterPro" id="IPR054491">
    <property type="entry name" value="MGH1-like_GH"/>
</dbReference>
<accession>F3ZT26</accession>
<comment type="similarity">
    <text evidence="1">Belongs to the glycosyl hydrolase 63 family.</text>
</comment>
<dbReference type="SUPFAM" id="SSF48208">
    <property type="entry name" value="Six-hairpin glycosidases"/>
    <property type="match status" value="1"/>
</dbReference>
<dbReference type="GO" id="GO:0009311">
    <property type="term" value="P:oligosaccharide metabolic process"/>
    <property type="evidence" value="ECO:0007669"/>
    <property type="project" value="InterPro"/>
</dbReference>
<name>F3ZT26_9BACE</name>
<feature type="domain" description="Mannosylglycerate hydrolase MGH1-like glycoside hydrolase" evidence="4">
    <location>
        <begin position="314"/>
        <end position="636"/>
    </location>
</feature>
<gene>
    <name evidence="5" type="ORF">Bcop_0772</name>
</gene>
<dbReference type="GO" id="GO:0004573">
    <property type="term" value="F:Glc3Man9GlcNAc2 oligosaccharide glucosidase activity"/>
    <property type="evidence" value="ECO:0007669"/>
    <property type="project" value="InterPro"/>
</dbReference>
<reference evidence="5 6" key="1">
    <citation type="journal article" date="2011" name="Stand. Genomic Sci.">
        <title>Non-contiguous finished genome sequence of Bacteroides coprosuis type strain (PC139).</title>
        <authorList>
            <person name="Land M."/>
            <person name="Held B."/>
            <person name="Gronow S."/>
            <person name="Abt B."/>
            <person name="Lucas S."/>
            <person name="Del Rio T.G."/>
            <person name="Nolan M."/>
            <person name="Tice H."/>
            <person name="Cheng J.F."/>
            <person name="Pitluck S."/>
            <person name="Liolios K."/>
            <person name="Pagani I."/>
            <person name="Ivanova N."/>
            <person name="Mavromatis K."/>
            <person name="Mikhailova N."/>
            <person name="Pati A."/>
            <person name="Tapia R."/>
            <person name="Han C."/>
            <person name="Goodwin L."/>
            <person name="Chen A."/>
            <person name="Palaniappan K."/>
            <person name="Hauser L."/>
            <person name="Brambilla E.M."/>
            <person name="Rohde M."/>
            <person name="Goker M."/>
            <person name="Detter J.C."/>
            <person name="Woyke T."/>
            <person name="Bristow J."/>
            <person name="Eisen J.A."/>
            <person name="Markowitz V."/>
            <person name="Hugenholtz P."/>
            <person name="Kyrpides N.C."/>
            <person name="Klenk H.P."/>
            <person name="Lapidus A."/>
        </authorList>
    </citation>
    <scope>NUCLEOTIDE SEQUENCE</scope>
    <source>
        <strain evidence="5 6">DSM 18011</strain>
    </source>
</reference>
<keyword evidence="3" id="KW-0326">Glycosidase</keyword>
<dbReference type="HOGENOM" id="CLU_015270_0_0_10"/>
<dbReference type="STRING" id="679937.Bcop_0772"/>
<keyword evidence="2 5" id="KW-0378">Hydrolase</keyword>
<sequence length="649" mass="74248">MNLIKSGSRKSQIMKKFKYICILTLLAGFISCKSDEKVQTSHNTREHLNQIIDISYTPSESSRCIGWFVDQGSWMGFTPAQKDNWVNGVCGPYSLDSRLWLAKSAVTIEAKAQPSFQADSVNYYPGGLFIQGSNGKVAVSQRLVFADATTAILHIKTDGKSTPELILKGDGWMPGSTFSKDRDKVIVNHPNGEITTLCFNPEIKLEVESDNYKAITDKQSFYVAISYFVNHKEKLAGIQKAQIHLEDAELVFADNVKRWNKYLDTILRDDMPDKYDRVAAKSLVTLISNWKVSRGGLLHEGMVPSHAVGYFMGYWAWDTWKFAVPLAKVTPELAKNMIRSMFDYQLEDGMIIDCIYADSSENNARDSKPPLAGWAIAEVFKQTNDTAFLKEMYPQLLSYHQWWYEKRDHDKNGICEFGSTDGTVEAAAWESGMDNAIRFDNSKMVQNGPDAWSFDQESVDLNAYLAYEYRLLKEFASILNVPFVEKNYTAEVAQYFFDYDTGFYYDRKLSDKSFIKEQGSEAYIPFWTSIATKDQMNRAMVHLTDTTKFSTYIPFPTIAADNPKYMSRGYWRGPIWLDQTYFAIKGLRNYGYNDLADKYTEQVFERLNGLIGDQPIHENYDSHTGERLKAPHFSWSSSHLLLLYEEYGK</sequence>